<dbReference type="Gene3D" id="3.30.70.1430">
    <property type="entry name" value="Multidrug efflux transporter AcrB pore domain"/>
    <property type="match status" value="2"/>
</dbReference>
<dbReference type="PRINTS" id="PR00702">
    <property type="entry name" value="ACRIFLAVINRP"/>
</dbReference>
<dbReference type="GO" id="GO:0042910">
    <property type="term" value="F:xenobiotic transmembrane transporter activity"/>
    <property type="evidence" value="ECO:0007669"/>
    <property type="project" value="TreeGrafter"/>
</dbReference>
<feature type="transmembrane region" description="Helical" evidence="9">
    <location>
        <begin position="535"/>
        <end position="553"/>
    </location>
</feature>
<protein>
    <recommendedName>
        <fullName evidence="9">Efflux pump membrane transporter</fullName>
    </recommendedName>
</protein>
<dbReference type="PANTHER" id="PTHR32063:SF76">
    <property type="entry name" value="EFFLUX PUMP MEMBRANE TRANSPORTER"/>
    <property type="match status" value="1"/>
</dbReference>
<evidence type="ECO:0000256" key="1">
    <source>
        <dbReference type="ARBA" id="ARBA00004429"/>
    </source>
</evidence>
<feature type="region of interest" description="Disordered" evidence="10">
    <location>
        <begin position="1036"/>
        <end position="1055"/>
    </location>
</feature>
<keyword evidence="5 9" id="KW-0997">Cell inner membrane</keyword>
<evidence type="ECO:0000256" key="3">
    <source>
        <dbReference type="ARBA" id="ARBA00022448"/>
    </source>
</evidence>
<dbReference type="AlphaFoldDB" id="A0A368Z908"/>
<dbReference type="GO" id="GO:0015562">
    <property type="term" value="F:efflux transmembrane transporter activity"/>
    <property type="evidence" value="ECO:0007669"/>
    <property type="project" value="InterPro"/>
</dbReference>
<gene>
    <name evidence="11" type="ORF">DFP89_102208</name>
</gene>
<dbReference type="GO" id="GO:0009636">
    <property type="term" value="P:response to toxic substance"/>
    <property type="evidence" value="ECO:0007669"/>
    <property type="project" value="UniProtKB-ARBA"/>
</dbReference>
<dbReference type="SUPFAM" id="SSF82866">
    <property type="entry name" value="Multidrug efflux transporter AcrB transmembrane domain"/>
    <property type="match status" value="2"/>
</dbReference>
<keyword evidence="8 9" id="KW-0472">Membrane</keyword>
<feature type="transmembrane region" description="Helical" evidence="9">
    <location>
        <begin position="1003"/>
        <end position="1025"/>
    </location>
</feature>
<evidence type="ECO:0000256" key="4">
    <source>
        <dbReference type="ARBA" id="ARBA00022475"/>
    </source>
</evidence>
<evidence type="ECO:0000256" key="9">
    <source>
        <dbReference type="RuleBase" id="RU364070"/>
    </source>
</evidence>
<organism evidence="11 12">
    <name type="scientific">Paracoccus lutimaris</name>
    <dbReference type="NCBI Taxonomy" id="1490030"/>
    <lineage>
        <taxon>Bacteria</taxon>
        <taxon>Pseudomonadati</taxon>
        <taxon>Pseudomonadota</taxon>
        <taxon>Alphaproteobacteria</taxon>
        <taxon>Rhodobacterales</taxon>
        <taxon>Paracoccaceae</taxon>
        <taxon>Paracoccus</taxon>
    </lineage>
</organism>
<dbReference type="GO" id="GO:0005886">
    <property type="term" value="C:plasma membrane"/>
    <property type="evidence" value="ECO:0007669"/>
    <property type="project" value="UniProtKB-SubCell"/>
</dbReference>
<keyword evidence="6 9" id="KW-0812">Transmembrane</keyword>
<dbReference type="Gene3D" id="1.20.1640.10">
    <property type="entry name" value="Multidrug efflux transporter AcrB transmembrane domain"/>
    <property type="match status" value="2"/>
</dbReference>
<feature type="transmembrane region" description="Helical" evidence="9">
    <location>
        <begin position="922"/>
        <end position="947"/>
    </location>
</feature>
<keyword evidence="4" id="KW-1003">Cell membrane</keyword>
<dbReference type="Proteomes" id="UP000253345">
    <property type="component" value="Unassembled WGS sequence"/>
</dbReference>
<feature type="transmembrane region" description="Helical" evidence="9">
    <location>
        <begin position="896"/>
        <end position="916"/>
    </location>
</feature>
<dbReference type="InterPro" id="IPR001036">
    <property type="entry name" value="Acrflvin-R"/>
</dbReference>
<dbReference type="NCBIfam" id="TIGR00915">
    <property type="entry name" value="2A0602"/>
    <property type="match status" value="1"/>
</dbReference>
<evidence type="ECO:0000256" key="8">
    <source>
        <dbReference type="ARBA" id="ARBA00023136"/>
    </source>
</evidence>
<dbReference type="Gene3D" id="3.30.70.1440">
    <property type="entry name" value="Multidrug efflux transporter AcrB pore domain"/>
    <property type="match status" value="1"/>
</dbReference>
<evidence type="ECO:0000256" key="10">
    <source>
        <dbReference type="SAM" id="MobiDB-lite"/>
    </source>
</evidence>
<feature type="transmembrane region" description="Helical" evidence="9">
    <location>
        <begin position="342"/>
        <end position="361"/>
    </location>
</feature>
<proteinExistence type="inferred from homology"/>
<feature type="transmembrane region" description="Helical" evidence="9">
    <location>
        <begin position="441"/>
        <end position="461"/>
    </location>
</feature>
<evidence type="ECO:0000313" key="12">
    <source>
        <dbReference type="Proteomes" id="UP000253345"/>
    </source>
</evidence>
<dbReference type="Pfam" id="PF00873">
    <property type="entry name" value="ACR_tran"/>
    <property type="match status" value="1"/>
</dbReference>
<dbReference type="SUPFAM" id="SSF82693">
    <property type="entry name" value="Multidrug efflux transporter AcrB pore domain, PN1, PN2, PC1 and PC2 subdomains"/>
    <property type="match status" value="3"/>
</dbReference>
<dbReference type="RefSeq" id="WP_114348004.1">
    <property type="nucleotide sequence ID" value="NZ_QPJL01000002.1"/>
</dbReference>
<dbReference type="PANTHER" id="PTHR32063">
    <property type="match status" value="1"/>
</dbReference>
<dbReference type="FunFam" id="1.20.1640.10:FF:000001">
    <property type="entry name" value="Efflux pump membrane transporter"/>
    <property type="match status" value="1"/>
</dbReference>
<feature type="transmembrane region" description="Helical" evidence="9">
    <location>
        <begin position="871"/>
        <end position="889"/>
    </location>
</feature>
<evidence type="ECO:0000256" key="5">
    <source>
        <dbReference type="ARBA" id="ARBA00022519"/>
    </source>
</evidence>
<sequence>MISSVFIHRPRMAIVISLIITIAGYMGYKALPVAQFPDIVPPQVQVTAMYPGADAGALEQSVAQVIEPAINGVDSMIYMQSTSGSDGTYSLAVSFEVGSDPDMNTVNVSNRVNQVVAALPAEVQALGVTVKKRSTSLLQVVTIYSPDNSRDTLFLSNYTKLNLLDSLARVPGVGDAFAFGPRDYSMRVWLDVARLGSINLTAMDVVQALKAQNVQAAVGRIGANPAIPGTNFQINLTADGRLNTVEQIENVVIRTQEDGSRVLVKDVARVELGARAQDADPTFNGKASAGIGIYQSPGANAVATAEAVREVLADLEERLPEGVAIAVAYDSTYFVEKMMESVMHTLIEAFVLVAIVVLVFLGSFRATLIPILAVPVALVGTFAFMLAMGFSLNTISLLALVLAIGIVVDDAIVVVEAVEHMLEAHPEMTPAEATEAAMKEITAPIIAITLVLLSVFVPTAFVPGITGALYQQFAVAVSVSMVISAMNALSLSPALCSIILKRKAEPKGVFKLFNRGVEGMRSGYVRLVTPLTRRAILAGAVLLAFVVGTGIVGKQVPTGFLPVDDQGAFMGEFQLPADASVERTAKVGDEVLKLLQKQDALQDIFVVAGFSLIDGVVLPNRGFFVVTMKPFEERTEKSQSAFAVIDKVNADLAAMPDTVAFAFNLPPIQGLGTGSGFQALVASQEGAEPAQIAEVTRGAVFNANEDPRLQGVYTTFSADTPQLKLILDRERVQTLGVDVSSLFSTTGALLGGAYVNDVNLFGRTWQLNVQADADARMDIEDIGQIRVRAASGALIPLAAVAETKLITAPAFVTRYNNERAVMINGEPAAGHSSGESITAMDEVTAKTLPSGYKLEWTGTAFQEIRAAGQTGPILVLAVIFAYLFLVALYESWAIPIAVLLSVGTGLFGAMLSLKLTGLDNNVYAQIGIVILIALAAKNAILIVEFAMEQRAHGKSIVDAAIEGANLRFRAVMMTSFAFILGLLPLVTAAGAGAATQRAVGTSVFGGMLASSAVGIFLIPGLYVIFQTLREKIKSLRGGGKKDEGADSGPEAPPAA</sequence>
<feature type="transmembrane region" description="Helical" evidence="9">
    <location>
        <begin position="395"/>
        <end position="418"/>
    </location>
</feature>
<feature type="transmembrane region" description="Helical" evidence="9">
    <location>
        <begin position="968"/>
        <end position="991"/>
    </location>
</feature>
<dbReference type="OrthoDB" id="9807350at2"/>
<comment type="similarity">
    <text evidence="2 9">Belongs to the resistance-nodulation-cell division (RND) (TC 2.A.6) family.</text>
</comment>
<evidence type="ECO:0000256" key="2">
    <source>
        <dbReference type="ARBA" id="ARBA00010942"/>
    </source>
</evidence>
<dbReference type="InterPro" id="IPR004764">
    <property type="entry name" value="MdtF-like"/>
</dbReference>
<evidence type="ECO:0000256" key="6">
    <source>
        <dbReference type="ARBA" id="ARBA00022692"/>
    </source>
</evidence>
<feature type="transmembrane region" description="Helical" evidence="9">
    <location>
        <begin position="12"/>
        <end position="28"/>
    </location>
</feature>
<keyword evidence="12" id="KW-1185">Reference proteome</keyword>
<keyword evidence="7 9" id="KW-1133">Transmembrane helix</keyword>
<accession>A0A368Z908</accession>
<evidence type="ECO:0000313" key="11">
    <source>
        <dbReference type="EMBL" id="RCW88278.1"/>
    </source>
</evidence>
<dbReference type="Gene3D" id="3.30.70.1320">
    <property type="entry name" value="Multidrug efflux transporter AcrB pore domain like"/>
    <property type="match status" value="1"/>
</dbReference>
<reference evidence="11 12" key="1">
    <citation type="submission" date="2018-07" db="EMBL/GenBank/DDBJ databases">
        <title>Genomic Encyclopedia of Type Strains, Phase III (KMG-III): the genomes of soil and plant-associated and newly described type strains.</title>
        <authorList>
            <person name="Whitman W."/>
        </authorList>
    </citation>
    <scope>NUCLEOTIDE SEQUENCE [LARGE SCALE GENOMIC DNA]</scope>
    <source>
        <strain evidence="11 12">CECT 8525</strain>
    </source>
</reference>
<evidence type="ECO:0000256" key="7">
    <source>
        <dbReference type="ARBA" id="ARBA00022989"/>
    </source>
</evidence>
<comment type="subcellular location">
    <subcellularLocation>
        <location evidence="1 9">Cell inner membrane</location>
        <topology evidence="1 9">Multi-pass membrane protein</topology>
    </subcellularLocation>
</comment>
<dbReference type="InterPro" id="IPR027463">
    <property type="entry name" value="AcrB_DN_DC_subdom"/>
</dbReference>
<comment type="caution">
    <text evidence="11">The sequence shown here is derived from an EMBL/GenBank/DDBJ whole genome shotgun (WGS) entry which is preliminary data.</text>
</comment>
<dbReference type="EMBL" id="QPJL01000002">
    <property type="protein sequence ID" value="RCW88278.1"/>
    <property type="molecule type" value="Genomic_DNA"/>
</dbReference>
<dbReference type="Gene3D" id="3.30.2090.10">
    <property type="entry name" value="Multidrug efflux transporter AcrB TolC docking domain, DN and DC subdomains"/>
    <property type="match status" value="2"/>
</dbReference>
<dbReference type="SUPFAM" id="SSF82714">
    <property type="entry name" value="Multidrug efflux transporter AcrB TolC docking domain, DN and DC subdomains"/>
    <property type="match status" value="2"/>
</dbReference>
<keyword evidence="3 9" id="KW-0813">Transport</keyword>
<feature type="transmembrane region" description="Helical" evidence="9">
    <location>
        <begin position="368"/>
        <end position="389"/>
    </location>
</feature>
<feature type="transmembrane region" description="Helical" evidence="9">
    <location>
        <begin position="473"/>
        <end position="500"/>
    </location>
</feature>
<name>A0A368Z908_9RHOB</name>